<comment type="caution">
    <text evidence="2">The sequence shown here is derived from an EMBL/GenBank/DDBJ whole genome shotgun (WGS) entry which is preliminary data.</text>
</comment>
<dbReference type="Pfam" id="PF01609">
    <property type="entry name" value="DDE_Tnp_1"/>
    <property type="match status" value="1"/>
</dbReference>
<dbReference type="SUPFAM" id="SSF53098">
    <property type="entry name" value="Ribonuclease H-like"/>
    <property type="match status" value="1"/>
</dbReference>
<dbReference type="Gene3D" id="3.90.350.10">
    <property type="entry name" value="Transposase Inhibitor Protein From Tn5, Chain A, domain 1"/>
    <property type="match status" value="1"/>
</dbReference>
<feature type="domain" description="Transposase IS4-like" evidence="1">
    <location>
        <begin position="146"/>
        <end position="334"/>
    </location>
</feature>
<evidence type="ECO:0000313" key="2">
    <source>
        <dbReference type="EMBL" id="CAE6865447.1"/>
    </source>
</evidence>
<evidence type="ECO:0000259" key="1">
    <source>
        <dbReference type="Pfam" id="PF01609"/>
    </source>
</evidence>
<dbReference type="EMBL" id="CAJNAU010000196">
    <property type="protein sequence ID" value="CAE6865447.1"/>
    <property type="molecule type" value="Genomic_DNA"/>
</dbReference>
<sequence length="410" mass="46009">MNVTQKLSHGAKALLDGSAAFAHTQALWRFLRNDQIDLPKLAQPLLALAHEEVPKVCDTYALVMHDWSRLNFHRHTSKTDKVQMTHATDVGYELQSSLLVSDRDGQPITAPAQNLVSADGMLQTRHAKVQSEQAHLDELSERIAWLEQQEFGKPLLHIVDREADSVAHLRHWSERGCQWLVRVKAGSLVSVDGKSVKPSDLAPSLNYTQTRAVLYHGQSAIQEVGQAQVVLTRKAKPKKIAANGKRVVPVPGAPLPVRLVVSRVYLKGRCVAEWFILTNLPASIPAGRIALWYYYRWNIESFFKTLKSAGLQLESWQQETAQAVARRLLIATQACALAWRLMRQQTAEADEARTFLVRLAGRQMKRTRPVTLTALMGGIFSLLTMLEALKHYSIEQLEAFAQTLLQPQLE</sequence>
<keyword evidence="3" id="KW-1185">Reference proteome</keyword>
<dbReference type="PANTHER" id="PTHR33258:SF1">
    <property type="entry name" value="TRANSPOSASE INSL FOR INSERTION SEQUENCE ELEMENT IS186A-RELATED"/>
    <property type="match status" value="1"/>
</dbReference>
<dbReference type="InterPro" id="IPR012337">
    <property type="entry name" value="RNaseH-like_sf"/>
</dbReference>
<accession>A0ABM8T844</accession>
<organism evidence="2 3">
    <name type="scientific">Paraburkholderia aspalathi</name>
    <dbReference type="NCBI Taxonomy" id="1324617"/>
    <lineage>
        <taxon>Bacteria</taxon>
        <taxon>Pseudomonadati</taxon>
        <taxon>Pseudomonadota</taxon>
        <taxon>Betaproteobacteria</taxon>
        <taxon>Burkholderiales</taxon>
        <taxon>Burkholderiaceae</taxon>
        <taxon>Paraburkholderia</taxon>
    </lineage>
</organism>
<gene>
    <name evidence="2" type="ORF">R69658_07834</name>
</gene>
<reference evidence="2 3" key="1">
    <citation type="submission" date="2021-02" db="EMBL/GenBank/DDBJ databases">
        <authorList>
            <person name="Vanwijnsberghe S."/>
        </authorList>
    </citation>
    <scope>NUCLEOTIDE SEQUENCE [LARGE SCALE GENOMIC DNA]</scope>
    <source>
        <strain evidence="2 3">R-69658</strain>
    </source>
</reference>
<name>A0ABM8T844_9BURK</name>
<dbReference type="Proteomes" id="UP000674425">
    <property type="component" value="Unassembled WGS sequence"/>
</dbReference>
<protein>
    <submittedName>
        <fullName evidence="2">IS4 family transposase ISPpr4</fullName>
    </submittedName>
</protein>
<evidence type="ECO:0000313" key="3">
    <source>
        <dbReference type="Proteomes" id="UP000674425"/>
    </source>
</evidence>
<dbReference type="InterPro" id="IPR002559">
    <property type="entry name" value="Transposase_11"/>
</dbReference>
<dbReference type="PANTHER" id="PTHR33258">
    <property type="entry name" value="TRANSPOSASE INSL FOR INSERTION SEQUENCE ELEMENT IS186A-RELATED"/>
    <property type="match status" value="1"/>
</dbReference>
<dbReference type="RefSeq" id="WP_200622812.1">
    <property type="nucleotide sequence ID" value="NZ_CAJNAU010000196.1"/>
</dbReference>
<proteinExistence type="predicted"/>